<feature type="site" description="Lowers pKa of active site Tyr" evidence="6">
    <location>
        <position position="76"/>
    </location>
</feature>
<evidence type="ECO:0000256" key="2">
    <source>
        <dbReference type="ARBA" id="ARBA00022857"/>
    </source>
</evidence>
<dbReference type="RefSeq" id="WP_137812674.1">
    <property type="nucleotide sequence ID" value="NZ_BJFL01000003.1"/>
</dbReference>
<dbReference type="FunFam" id="3.20.20.100:FF:000015">
    <property type="entry name" value="Oxidoreductase, aldo/keto reductase family"/>
    <property type="match status" value="1"/>
</dbReference>
<gene>
    <name evidence="8" type="ORF">GTS_11700</name>
</gene>
<organism evidence="8 9">
    <name type="scientific">Gandjariella thermophila</name>
    <dbReference type="NCBI Taxonomy" id="1931992"/>
    <lineage>
        <taxon>Bacteria</taxon>
        <taxon>Bacillati</taxon>
        <taxon>Actinomycetota</taxon>
        <taxon>Actinomycetes</taxon>
        <taxon>Pseudonocardiales</taxon>
        <taxon>Pseudonocardiaceae</taxon>
        <taxon>Gandjariella</taxon>
    </lineage>
</organism>
<proteinExistence type="inferred from homology"/>
<name>A0A4D4J6D9_9PSEU</name>
<dbReference type="InterPro" id="IPR023210">
    <property type="entry name" value="NADP_OxRdtase_dom"/>
</dbReference>
<evidence type="ECO:0000256" key="1">
    <source>
        <dbReference type="ARBA" id="ARBA00007905"/>
    </source>
</evidence>
<dbReference type="InterPro" id="IPR018170">
    <property type="entry name" value="Aldo/ket_reductase_CS"/>
</dbReference>
<sequence length="276" mass="30735">MAQVPRIGLNNGVEMPQLGFGVWQVPDERTPDAVAAALEAGYRSIDTAAMYHNEAGVGRAVAASGLPREELFITTKLWNDDHGYDATMRAFEASLRNLGLDYLDLYLIHWPVPGADRYVDTWRAFEKLQADGRVRAIGVSNFQIPHLHRLFDETDTVPVVNQIELHPRLPQEALRAFHAEHGIATEAWSPLARGGDLLRHPEITALAEKHGKTPAQIVLRWHLQLGNVVIPKSATPARIKENIDVFDFELDQADLERIATLDDGTRIGPHPDRFGA</sequence>
<dbReference type="PIRSF" id="PIRSF000097">
    <property type="entry name" value="AKR"/>
    <property type="match status" value="1"/>
</dbReference>
<dbReference type="GO" id="GO:0016616">
    <property type="term" value="F:oxidoreductase activity, acting on the CH-OH group of donors, NAD or NADP as acceptor"/>
    <property type="evidence" value="ECO:0007669"/>
    <property type="project" value="UniProtKB-ARBA"/>
</dbReference>
<evidence type="ECO:0000259" key="7">
    <source>
        <dbReference type="Pfam" id="PF00248"/>
    </source>
</evidence>
<feature type="binding site" evidence="5">
    <location>
        <position position="109"/>
    </location>
    <ligand>
        <name>substrate</name>
    </ligand>
</feature>
<dbReference type="Gene3D" id="3.20.20.100">
    <property type="entry name" value="NADP-dependent oxidoreductase domain"/>
    <property type="match status" value="1"/>
</dbReference>
<keyword evidence="2" id="KW-0521">NADP</keyword>
<dbReference type="PANTHER" id="PTHR43827:SF3">
    <property type="entry name" value="NADP-DEPENDENT OXIDOREDUCTASE DOMAIN-CONTAINING PROTEIN"/>
    <property type="match status" value="1"/>
</dbReference>
<keyword evidence="3" id="KW-0560">Oxidoreductase</keyword>
<dbReference type="OrthoDB" id="9804790at2"/>
<dbReference type="PROSITE" id="PS00062">
    <property type="entry name" value="ALDOKETO_REDUCTASE_2"/>
    <property type="match status" value="1"/>
</dbReference>
<dbReference type="Pfam" id="PF00248">
    <property type="entry name" value="Aldo_ket_red"/>
    <property type="match status" value="1"/>
</dbReference>
<protein>
    <submittedName>
        <fullName evidence="8">Oxidoreductase</fullName>
    </submittedName>
</protein>
<reference evidence="9" key="1">
    <citation type="submission" date="2019-04" db="EMBL/GenBank/DDBJ databases">
        <title>Draft genome sequence of Pseudonocardiaceae bacterium SL3-2-4.</title>
        <authorList>
            <person name="Ningsih F."/>
            <person name="Yokota A."/>
            <person name="Sakai Y."/>
            <person name="Nanatani K."/>
            <person name="Yabe S."/>
            <person name="Oetari A."/>
            <person name="Sjamsuridzal W."/>
        </authorList>
    </citation>
    <scope>NUCLEOTIDE SEQUENCE [LARGE SCALE GENOMIC DNA]</scope>
    <source>
        <strain evidence="9">SL3-2-4</strain>
    </source>
</reference>
<comment type="similarity">
    <text evidence="1">Belongs to the aldo/keto reductase family.</text>
</comment>
<dbReference type="PROSITE" id="PS00798">
    <property type="entry name" value="ALDOKETO_REDUCTASE_1"/>
    <property type="match status" value="1"/>
</dbReference>
<evidence type="ECO:0000256" key="6">
    <source>
        <dbReference type="PIRSR" id="PIRSR000097-3"/>
    </source>
</evidence>
<dbReference type="EMBL" id="BJFL01000003">
    <property type="protein sequence ID" value="GDY29537.1"/>
    <property type="molecule type" value="Genomic_DNA"/>
</dbReference>
<feature type="domain" description="NADP-dependent oxidoreductase" evidence="7">
    <location>
        <begin position="18"/>
        <end position="262"/>
    </location>
</feature>
<dbReference type="PRINTS" id="PR00069">
    <property type="entry name" value="ALDKETRDTASE"/>
</dbReference>
<dbReference type="Proteomes" id="UP000298860">
    <property type="component" value="Unassembled WGS sequence"/>
</dbReference>
<dbReference type="PANTHER" id="PTHR43827">
    <property type="entry name" value="2,5-DIKETO-D-GLUCONIC ACID REDUCTASE"/>
    <property type="match status" value="1"/>
</dbReference>
<dbReference type="PROSITE" id="PS00063">
    <property type="entry name" value="ALDOKETO_REDUCTASE_3"/>
    <property type="match status" value="1"/>
</dbReference>
<dbReference type="InterPro" id="IPR036812">
    <property type="entry name" value="NAD(P)_OxRdtase_dom_sf"/>
</dbReference>
<evidence type="ECO:0000313" key="9">
    <source>
        <dbReference type="Proteomes" id="UP000298860"/>
    </source>
</evidence>
<dbReference type="InterPro" id="IPR020471">
    <property type="entry name" value="AKR"/>
</dbReference>
<feature type="active site" description="Proton donor" evidence="4">
    <location>
        <position position="51"/>
    </location>
</feature>
<dbReference type="AlphaFoldDB" id="A0A4D4J6D9"/>
<comment type="caution">
    <text evidence="8">The sequence shown here is derived from an EMBL/GenBank/DDBJ whole genome shotgun (WGS) entry which is preliminary data.</text>
</comment>
<keyword evidence="9" id="KW-1185">Reference proteome</keyword>
<accession>A0A4D4J6D9</accession>
<evidence type="ECO:0000256" key="3">
    <source>
        <dbReference type="ARBA" id="ARBA00023002"/>
    </source>
</evidence>
<dbReference type="SUPFAM" id="SSF51430">
    <property type="entry name" value="NAD(P)-linked oxidoreductase"/>
    <property type="match status" value="1"/>
</dbReference>
<evidence type="ECO:0000256" key="4">
    <source>
        <dbReference type="PIRSR" id="PIRSR000097-1"/>
    </source>
</evidence>
<evidence type="ECO:0000313" key="8">
    <source>
        <dbReference type="EMBL" id="GDY29537.1"/>
    </source>
</evidence>
<evidence type="ECO:0000256" key="5">
    <source>
        <dbReference type="PIRSR" id="PIRSR000097-2"/>
    </source>
</evidence>